<accession>A0A8H6FQD1</accession>
<evidence type="ECO:0000256" key="1">
    <source>
        <dbReference type="SAM" id="MobiDB-lite"/>
    </source>
</evidence>
<comment type="caution">
    <text evidence="2">The sequence shown here is derived from an EMBL/GenBank/DDBJ whole genome shotgun (WGS) entry which is preliminary data.</text>
</comment>
<gene>
    <name evidence="2" type="ORF">HO173_009031</name>
</gene>
<protein>
    <submittedName>
        <fullName evidence="2">Uncharacterized protein</fullName>
    </submittedName>
</protein>
<dbReference type="Proteomes" id="UP000578531">
    <property type="component" value="Unassembled WGS sequence"/>
</dbReference>
<sequence>MILWRIYALRQDSIKVASLDRDPPMKAPLISRSSSSSRAEREQEQEGAVAVAGAVAISAFGVYTESQLSRYARQNSMPPTLPNVEI</sequence>
<feature type="region of interest" description="Disordered" evidence="1">
    <location>
        <begin position="22"/>
        <end position="45"/>
    </location>
</feature>
<keyword evidence="3" id="KW-1185">Reference proteome</keyword>
<evidence type="ECO:0000313" key="2">
    <source>
        <dbReference type="EMBL" id="KAF6232817.1"/>
    </source>
</evidence>
<evidence type="ECO:0000313" key="3">
    <source>
        <dbReference type="Proteomes" id="UP000578531"/>
    </source>
</evidence>
<organism evidence="2 3">
    <name type="scientific">Letharia columbiana</name>
    <dbReference type="NCBI Taxonomy" id="112416"/>
    <lineage>
        <taxon>Eukaryota</taxon>
        <taxon>Fungi</taxon>
        <taxon>Dikarya</taxon>
        <taxon>Ascomycota</taxon>
        <taxon>Pezizomycotina</taxon>
        <taxon>Lecanoromycetes</taxon>
        <taxon>OSLEUM clade</taxon>
        <taxon>Lecanoromycetidae</taxon>
        <taxon>Lecanorales</taxon>
        <taxon>Lecanorineae</taxon>
        <taxon>Parmeliaceae</taxon>
        <taxon>Letharia</taxon>
    </lineage>
</organism>
<dbReference type="RefSeq" id="XP_037162243.1">
    <property type="nucleotide sequence ID" value="XM_037310927.1"/>
</dbReference>
<dbReference type="AlphaFoldDB" id="A0A8H6FQD1"/>
<dbReference type="EMBL" id="JACCJC010000045">
    <property type="protein sequence ID" value="KAF6232817.1"/>
    <property type="molecule type" value="Genomic_DNA"/>
</dbReference>
<dbReference type="GeneID" id="59290685"/>
<proteinExistence type="predicted"/>
<reference evidence="2 3" key="1">
    <citation type="journal article" date="2020" name="Genomics">
        <title>Complete, high-quality genomes from long-read metagenomic sequencing of two wolf lichen thalli reveals enigmatic genome architecture.</title>
        <authorList>
            <person name="McKenzie S.K."/>
            <person name="Walston R.F."/>
            <person name="Allen J.L."/>
        </authorList>
    </citation>
    <scope>NUCLEOTIDE SEQUENCE [LARGE SCALE GENOMIC DNA]</scope>
    <source>
        <strain evidence="2">WasteWater2</strain>
    </source>
</reference>
<name>A0A8H6FQD1_9LECA</name>